<keyword evidence="4" id="KW-0560">Oxidoreductase</keyword>
<name>A0A0F9L5R9_9ZZZZ</name>
<dbReference type="PANTHER" id="PTHR43750:SF3">
    <property type="entry name" value="UDP-GLUCOSE 6-DEHYDROGENASE TUAD"/>
    <property type="match status" value="1"/>
</dbReference>
<dbReference type="Pfam" id="PF00984">
    <property type="entry name" value="UDPG_MGDP_dh"/>
    <property type="match status" value="1"/>
</dbReference>
<dbReference type="GO" id="GO:0006065">
    <property type="term" value="P:UDP-glucuronate biosynthetic process"/>
    <property type="evidence" value="ECO:0007669"/>
    <property type="project" value="UniProtKB-UniPathway"/>
</dbReference>
<dbReference type="GO" id="GO:0051287">
    <property type="term" value="F:NAD binding"/>
    <property type="evidence" value="ECO:0007669"/>
    <property type="project" value="InterPro"/>
</dbReference>
<dbReference type="InterPro" id="IPR014027">
    <property type="entry name" value="UDP-Glc/GDP-Man_DH_C"/>
</dbReference>
<dbReference type="InterPro" id="IPR014026">
    <property type="entry name" value="UDP-Glc/GDP-Man_DH_dimer"/>
</dbReference>
<dbReference type="GO" id="GO:0003979">
    <property type="term" value="F:UDP-glucose 6-dehydrogenase activity"/>
    <property type="evidence" value="ECO:0007669"/>
    <property type="project" value="UniProtKB-EC"/>
</dbReference>
<feature type="domain" description="UDP-glucose/GDP-mannose dehydrogenase C-terminal" evidence="7">
    <location>
        <begin position="321"/>
        <end position="420"/>
    </location>
</feature>
<dbReference type="SUPFAM" id="SSF51735">
    <property type="entry name" value="NAD(P)-binding Rossmann-fold domains"/>
    <property type="match status" value="1"/>
</dbReference>
<dbReference type="InterPro" id="IPR036220">
    <property type="entry name" value="UDP-Glc/GDP-Man_DH_C_sf"/>
</dbReference>
<evidence type="ECO:0000313" key="8">
    <source>
        <dbReference type="EMBL" id="KKM90179.1"/>
    </source>
</evidence>
<evidence type="ECO:0000256" key="4">
    <source>
        <dbReference type="ARBA" id="ARBA00023002"/>
    </source>
</evidence>
<dbReference type="Pfam" id="PF03720">
    <property type="entry name" value="UDPG_MGDP_dh_C"/>
    <property type="match status" value="1"/>
</dbReference>
<dbReference type="NCBIfam" id="TIGR03026">
    <property type="entry name" value="NDP-sugDHase"/>
    <property type="match status" value="1"/>
</dbReference>
<evidence type="ECO:0000256" key="5">
    <source>
        <dbReference type="ARBA" id="ARBA00023027"/>
    </source>
</evidence>
<comment type="caution">
    <text evidence="8">The sequence shown here is derived from an EMBL/GenBank/DDBJ whole genome shotgun (WGS) entry which is preliminary data.</text>
</comment>
<sequence length="458" mass="50601">MTNTCSIIGLGILGASMAAAMASRGFDVIGVDINKRSVDLLNEGRAPVSETDIDKFITKNKDRLRATMSHEEAILNSDVSFVSVPTPSDDRGAFSLQYVAWAFTKIGKALTKKDSYHNVVLTSTVLPGSTRYGLLPILEKESGKKCGADFGLCYSPEFIALGSVIRDFLKPDFHLIGQYDEKSGRMLKDLYSKVVLNNPPCKRMTIENAELTKIALNTFLTTKITFANMLSMLCQMIPGGDVDVVTDALGTDSRIGHQYLKGGLGYGGPCFPRDNRALSFIARELGAIVELAEITDQMNIQYPKKIISYLSSFLKPYQTVAILGLSYKPHTHVIEESQGIALARLLSKLGLRVLAFNPMVTEEPHEELYDDGIIMSSVSDCLKHADVVIIATPDPAFSELGPDDFRNTVTIIDFWRILDKEVRKAPNVRYIPIGKSINNDSNEARLKKLWETPKDHKV</sequence>
<dbReference type="EC" id="1.1.1.22" evidence="3"/>
<dbReference type="SUPFAM" id="SSF48179">
    <property type="entry name" value="6-phosphogluconate dehydrogenase C-terminal domain-like"/>
    <property type="match status" value="1"/>
</dbReference>
<comment type="similarity">
    <text evidence="2">Belongs to the UDP-glucose/GDP-mannose dehydrogenase family.</text>
</comment>
<reference evidence="8" key="1">
    <citation type="journal article" date="2015" name="Nature">
        <title>Complex archaea that bridge the gap between prokaryotes and eukaryotes.</title>
        <authorList>
            <person name="Spang A."/>
            <person name="Saw J.H."/>
            <person name="Jorgensen S.L."/>
            <person name="Zaremba-Niedzwiedzka K."/>
            <person name="Martijn J."/>
            <person name="Lind A.E."/>
            <person name="van Eijk R."/>
            <person name="Schleper C."/>
            <person name="Guy L."/>
            <person name="Ettema T.J."/>
        </authorList>
    </citation>
    <scope>NUCLEOTIDE SEQUENCE</scope>
</reference>
<dbReference type="SUPFAM" id="SSF52413">
    <property type="entry name" value="UDP-glucose/GDP-mannose dehydrogenase C-terminal domain"/>
    <property type="match status" value="1"/>
</dbReference>
<proteinExistence type="inferred from homology"/>
<accession>A0A0F9L5R9</accession>
<comment type="pathway">
    <text evidence="1">Nucleotide-sugar biosynthesis; UDP-alpha-D-glucuronate biosynthesis; UDP-alpha-D-glucuronate from UDP-alpha-D-glucose: step 1/1.</text>
</comment>
<dbReference type="SMART" id="SM00984">
    <property type="entry name" value="UDPG_MGDP_dh_C"/>
    <property type="match status" value="1"/>
</dbReference>
<dbReference type="Pfam" id="PF03721">
    <property type="entry name" value="UDPG_MGDP_dh_N"/>
    <property type="match status" value="1"/>
</dbReference>
<dbReference type="InterPro" id="IPR017476">
    <property type="entry name" value="UDP-Glc/GDP-Man"/>
</dbReference>
<dbReference type="PIRSF" id="PIRSF000124">
    <property type="entry name" value="UDPglc_GDPman_dh"/>
    <property type="match status" value="1"/>
</dbReference>
<dbReference type="PANTHER" id="PTHR43750">
    <property type="entry name" value="UDP-GLUCOSE 6-DEHYDROGENASE TUAD"/>
    <property type="match status" value="1"/>
</dbReference>
<dbReference type="InterPro" id="IPR008927">
    <property type="entry name" value="6-PGluconate_DH-like_C_sf"/>
</dbReference>
<dbReference type="UniPathway" id="UPA00038">
    <property type="reaction ID" value="UER00491"/>
</dbReference>
<dbReference type="PIRSF" id="PIRSF500134">
    <property type="entry name" value="UDPglc_DH_bac"/>
    <property type="match status" value="1"/>
</dbReference>
<comment type="catalytic activity">
    <reaction evidence="6">
        <text>UDP-alpha-D-glucose + 2 NAD(+) + H2O = UDP-alpha-D-glucuronate + 2 NADH + 3 H(+)</text>
        <dbReference type="Rhea" id="RHEA:23596"/>
        <dbReference type="ChEBI" id="CHEBI:15377"/>
        <dbReference type="ChEBI" id="CHEBI:15378"/>
        <dbReference type="ChEBI" id="CHEBI:57540"/>
        <dbReference type="ChEBI" id="CHEBI:57945"/>
        <dbReference type="ChEBI" id="CHEBI:58052"/>
        <dbReference type="ChEBI" id="CHEBI:58885"/>
        <dbReference type="EC" id="1.1.1.22"/>
    </reaction>
</comment>
<dbReference type="InterPro" id="IPR028357">
    <property type="entry name" value="UDPglc_DH_bac"/>
</dbReference>
<dbReference type="Gene3D" id="3.40.50.720">
    <property type="entry name" value="NAD(P)-binding Rossmann-like Domain"/>
    <property type="match status" value="2"/>
</dbReference>
<evidence type="ECO:0000256" key="3">
    <source>
        <dbReference type="ARBA" id="ARBA00012954"/>
    </source>
</evidence>
<organism evidence="8">
    <name type="scientific">marine sediment metagenome</name>
    <dbReference type="NCBI Taxonomy" id="412755"/>
    <lineage>
        <taxon>unclassified sequences</taxon>
        <taxon>metagenomes</taxon>
        <taxon>ecological metagenomes</taxon>
    </lineage>
</organism>
<protein>
    <recommendedName>
        <fullName evidence="3">UDP-glucose 6-dehydrogenase</fullName>
        <ecNumber evidence="3">1.1.1.22</ecNumber>
    </recommendedName>
</protein>
<evidence type="ECO:0000256" key="6">
    <source>
        <dbReference type="ARBA" id="ARBA00047473"/>
    </source>
</evidence>
<keyword evidence="5" id="KW-0520">NAD</keyword>
<evidence type="ECO:0000259" key="7">
    <source>
        <dbReference type="SMART" id="SM00984"/>
    </source>
</evidence>
<evidence type="ECO:0000256" key="1">
    <source>
        <dbReference type="ARBA" id="ARBA00004701"/>
    </source>
</evidence>
<gene>
    <name evidence="8" type="ORF">LCGC14_1241280</name>
</gene>
<evidence type="ECO:0000256" key="2">
    <source>
        <dbReference type="ARBA" id="ARBA00006601"/>
    </source>
</evidence>
<dbReference type="GO" id="GO:0000271">
    <property type="term" value="P:polysaccharide biosynthetic process"/>
    <property type="evidence" value="ECO:0007669"/>
    <property type="project" value="InterPro"/>
</dbReference>
<dbReference type="InterPro" id="IPR036291">
    <property type="entry name" value="NAD(P)-bd_dom_sf"/>
</dbReference>
<dbReference type="Gene3D" id="1.20.5.100">
    <property type="entry name" value="Cytochrome c1, transmembrane anchor, C-terminal"/>
    <property type="match status" value="1"/>
</dbReference>
<dbReference type="AlphaFoldDB" id="A0A0F9L5R9"/>
<dbReference type="InterPro" id="IPR001732">
    <property type="entry name" value="UDP-Glc/GDP-Man_DH_N"/>
</dbReference>
<dbReference type="EMBL" id="LAZR01006708">
    <property type="protein sequence ID" value="KKM90179.1"/>
    <property type="molecule type" value="Genomic_DNA"/>
</dbReference>